<keyword evidence="1" id="KW-1133">Transmembrane helix</keyword>
<dbReference type="AlphaFoldDB" id="A0A2A5WMB3"/>
<name>A0A2A5WMB3_9GAMM</name>
<feature type="transmembrane region" description="Helical" evidence="1">
    <location>
        <begin position="99"/>
        <end position="120"/>
    </location>
</feature>
<evidence type="ECO:0000313" key="3">
    <source>
        <dbReference type="Proteomes" id="UP000219327"/>
    </source>
</evidence>
<dbReference type="Proteomes" id="UP000219327">
    <property type="component" value="Unassembled WGS sequence"/>
</dbReference>
<comment type="caution">
    <text evidence="2">The sequence shown here is derived from an EMBL/GenBank/DDBJ whole genome shotgun (WGS) entry which is preliminary data.</text>
</comment>
<gene>
    <name evidence="2" type="ORF">CNE99_07955</name>
</gene>
<evidence type="ECO:0000313" key="2">
    <source>
        <dbReference type="EMBL" id="PDH37619.1"/>
    </source>
</evidence>
<evidence type="ECO:0000256" key="1">
    <source>
        <dbReference type="SAM" id="Phobius"/>
    </source>
</evidence>
<protein>
    <submittedName>
        <fullName evidence="2">Uncharacterized protein</fullName>
    </submittedName>
</protein>
<keyword evidence="1" id="KW-0812">Transmembrane</keyword>
<organism evidence="2 3">
    <name type="scientific">OM182 bacterium MED-G24</name>
    <dbReference type="NCBI Taxonomy" id="1986255"/>
    <lineage>
        <taxon>Bacteria</taxon>
        <taxon>Pseudomonadati</taxon>
        <taxon>Pseudomonadota</taxon>
        <taxon>Gammaproteobacteria</taxon>
        <taxon>OMG group</taxon>
        <taxon>OM182 clade</taxon>
    </lineage>
</organism>
<keyword evidence="1" id="KW-0472">Membrane</keyword>
<proteinExistence type="predicted"/>
<sequence>MFSALCSQDNVGVECRTKAETGELPSFDRSLTLRRPGANVCCTLHLVPVCGEVILQDLSIFESSGWQGDGSPPPTMTGQKMLRLSLRTWPFMRPMLPHLLVLLAFAAAGALGSTLTFFVGTDLFTNKVLLGQKLQPLMSRLRRSIRKPKTNWWRRCRRQRRIDW</sequence>
<dbReference type="EMBL" id="NTKD01000046">
    <property type="protein sequence ID" value="PDH37619.1"/>
    <property type="molecule type" value="Genomic_DNA"/>
</dbReference>
<reference evidence="2 3" key="1">
    <citation type="submission" date="2017-08" db="EMBL/GenBank/DDBJ databases">
        <title>Fine stratification of microbial communities through a metagenomic profile of the photic zone.</title>
        <authorList>
            <person name="Haro-Moreno J.M."/>
            <person name="Lopez-Perez M."/>
            <person name="De La Torre J."/>
            <person name="Picazo A."/>
            <person name="Camacho A."/>
            <person name="Rodriguez-Valera F."/>
        </authorList>
    </citation>
    <scope>NUCLEOTIDE SEQUENCE [LARGE SCALE GENOMIC DNA]</scope>
    <source>
        <strain evidence="2">MED-G24</strain>
    </source>
</reference>
<accession>A0A2A5WMB3</accession>